<evidence type="ECO:0000256" key="9">
    <source>
        <dbReference type="SAM" id="SignalP"/>
    </source>
</evidence>
<evidence type="ECO:0000313" key="12">
    <source>
        <dbReference type="Proteomes" id="UP000244005"/>
    </source>
</evidence>
<feature type="chain" id="PRO_5015309075" description="Lipase" evidence="9">
    <location>
        <begin position="28"/>
        <end position="395"/>
    </location>
</feature>
<name>A0A2R6X6E7_MARPO</name>
<feature type="signal peptide" evidence="9">
    <location>
        <begin position="1"/>
        <end position="27"/>
    </location>
</feature>
<evidence type="ECO:0000256" key="5">
    <source>
        <dbReference type="ARBA" id="ARBA00023098"/>
    </source>
</evidence>
<dbReference type="GO" id="GO:0006629">
    <property type="term" value="P:lipid metabolic process"/>
    <property type="evidence" value="ECO:0000318"/>
    <property type="project" value="GO_Central"/>
</dbReference>
<dbReference type="FunFam" id="3.40.50.1820:FF:000057">
    <property type="entry name" value="Lipase"/>
    <property type="match status" value="1"/>
</dbReference>
<evidence type="ECO:0000256" key="2">
    <source>
        <dbReference type="ARBA" id="ARBA00022729"/>
    </source>
</evidence>
<feature type="active site" description="Charge relay system" evidence="8">
    <location>
        <position position="340"/>
    </location>
</feature>
<keyword evidence="3 7" id="KW-0378">Hydrolase</keyword>
<dbReference type="InterPro" id="IPR029058">
    <property type="entry name" value="AB_hydrolase_fold"/>
</dbReference>
<reference evidence="12" key="1">
    <citation type="journal article" date="2017" name="Cell">
        <title>Insights into land plant evolution garnered from the Marchantia polymorpha genome.</title>
        <authorList>
            <person name="Bowman J.L."/>
            <person name="Kohchi T."/>
            <person name="Yamato K.T."/>
            <person name="Jenkins J."/>
            <person name="Shu S."/>
            <person name="Ishizaki K."/>
            <person name="Yamaoka S."/>
            <person name="Nishihama R."/>
            <person name="Nakamura Y."/>
            <person name="Berger F."/>
            <person name="Adam C."/>
            <person name="Aki S.S."/>
            <person name="Althoff F."/>
            <person name="Araki T."/>
            <person name="Arteaga-Vazquez M.A."/>
            <person name="Balasubrmanian S."/>
            <person name="Barry K."/>
            <person name="Bauer D."/>
            <person name="Boehm C.R."/>
            <person name="Briginshaw L."/>
            <person name="Caballero-Perez J."/>
            <person name="Catarino B."/>
            <person name="Chen F."/>
            <person name="Chiyoda S."/>
            <person name="Chovatia M."/>
            <person name="Davies K.M."/>
            <person name="Delmans M."/>
            <person name="Demura T."/>
            <person name="Dierschke T."/>
            <person name="Dolan L."/>
            <person name="Dorantes-Acosta A.E."/>
            <person name="Eklund D.M."/>
            <person name="Florent S.N."/>
            <person name="Flores-Sandoval E."/>
            <person name="Fujiyama A."/>
            <person name="Fukuzawa H."/>
            <person name="Galik B."/>
            <person name="Grimanelli D."/>
            <person name="Grimwood J."/>
            <person name="Grossniklaus U."/>
            <person name="Hamada T."/>
            <person name="Haseloff J."/>
            <person name="Hetherington A.J."/>
            <person name="Higo A."/>
            <person name="Hirakawa Y."/>
            <person name="Hundley H.N."/>
            <person name="Ikeda Y."/>
            <person name="Inoue K."/>
            <person name="Inoue S.I."/>
            <person name="Ishida S."/>
            <person name="Jia Q."/>
            <person name="Kakita M."/>
            <person name="Kanazawa T."/>
            <person name="Kawai Y."/>
            <person name="Kawashima T."/>
            <person name="Kennedy M."/>
            <person name="Kinose K."/>
            <person name="Kinoshita T."/>
            <person name="Kohara Y."/>
            <person name="Koide E."/>
            <person name="Komatsu K."/>
            <person name="Kopischke S."/>
            <person name="Kubo M."/>
            <person name="Kyozuka J."/>
            <person name="Lagercrantz U."/>
            <person name="Lin S.S."/>
            <person name="Lindquist E."/>
            <person name="Lipzen A.M."/>
            <person name="Lu C.W."/>
            <person name="De Luna E."/>
            <person name="Martienssen R.A."/>
            <person name="Minamino N."/>
            <person name="Mizutani M."/>
            <person name="Mizutani M."/>
            <person name="Mochizuki N."/>
            <person name="Monte I."/>
            <person name="Mosher R."/>
            <person name="Nagasaki H."/>
            <person name="Nakagami H."/>
            <person name="Naramoto S."/>
            <person name="Nishitani K."/>
            <person name="Ohtani M."/>
            <person name="Okamoto T."/>
            <person name="Okumura M."/>
            <person name="Phillips J."/>
            <person name="Pollak B."/>
            <person name="Reinders A."/>
            <person name="Rovekamp M."/>
            <person name="Sano R."/>
            <person name="Sawa S."/>
            <person name="Schmid M.W."/>
            <person name="Shirakawa M."/>
            <person name="Solano R."/>
            <person name="Spunde A."/>
            <person name="Suetsugu N."/>
            <person name="Sugano S."/>
            <person name="Sugiyama A."/>
            <person name="Sun R."/>
            <person name="Suzuki Y."/>
            <person name="Takenaka M."/>
            <person name="Takezawa D."/>
            <person name="Tomogane H."/>
            <person name="Tsuzuki M."/>
            <person name="Ueda T."/>
            <person name="Umeda M."/>
            <person name="Ward J.M."/>
            <person name="Watanabe Y."/>
            <person name="Yazaki K."/>
            <person name="Yokoyama R."/>
            <person name="Yoshitake Y."/>
            <person name="Yotsui I."/>
            <person name="Zachgo S."/>
            <person name="Schmutz J."/>
        </authorList>
    </citation>
    <scope>NUCLEOTIDE SEQUENCE [LARGE SCALE GENOMIC DNA]</scope>
    <source>
        <strain evidence="12">Tak-1</strain>
    </source>
</reference>
<dbReference type="GO" id="GO:0016298">
    <property type="term" value="F:lipase activity"/>
    <property type="evidence" value="ECO:0000318"/>
    <property type="project" value="GO_Central"/>
</dbReference>
<dbReference type="Pfam" id="PF04083">
    <property type="entry name" value="Abhydro_lipase"/>
    <property type="match status" value="1"/>
</dbReference>
<dbReference type="Proteomes" id="UP000244005">
    <property type="component" value="Unassembled WGS sequence"/>
</dbReference>
<keyword evidence="12" id="KW-1185">Reference proteome</keyword>
<evidence type="ECO:0000256" key="6">
    <source>
        <dbReference type="ARBA" id="ARBA00023180"/>
    </source>
</evidence>
<gene>
    <name evidence="11" type="ORF">MARPO_0033s0075</name>
</gene>
<comment type="similarity">
    <text evidence="1 7">Belongs to the AB hydrolase superfamily. Lipase family.</text>
</comment>
<dbReference type="InterPro" id="IPR006693">
    <property type="entry name" value="AB_hydrolase_lipase"/>
</dbReference>
<dbReference type="OMA" id="AYKKFNH"/>
<proteinExistence type="inferred from homology"/>
<feature type="active site" description="Nucleophile" evidence="8">
    <location>
        <position position="171"/>
    </location>
</feature>
<feature type="active site" description="Charge relay system" evidence="8">
    <location>
        <position position="369"/>
    </location>
</feature>
<evidence type="ECO:0000256" key="1">
    <source>
        <dbReference type="ARBA" id="ARBA00010701"/>
    </source>
</evidence>
<evidence type="ECO:0000256" key="4">
    <source>
        <dbReference type="ARBA" id="ARBA00022963"/>
    </source>
</evidence>
<dbReference type="AlphaFoldDB" id="A0A2R6X6E7"/>
<keyword evidence="5" id="KW-0443">Lipid metabolism</keyword>
<evidence type="ECO:0000313" key="11">
    <source>
        <dbReference type="EMBL" id="PTQ41666.1"/>
    </source>
</evidence>
<dbReference type="Gramene" id="Mp1g15860.1">
    <property type="protein sequence ID" value="Mp1g15860.1.cds"/>
    <property type="gene ID" value="Mp1g15860"/>
</dbReference>
<protein>
    <recommendedName>
        <fullName evidence="7">Lipase</fullName>
    </recommendedName>
</protein>
<dbReference type="OrthoDB" id="9974421at2759"/>
<sequence length="395" mass="44206">MRRYIIPQMLVAALVMALSWLQCSVRAATASRPGGICEIFVLPRGYACDERQVQTDDGFLLGVQRVSTKAQSGTTSRKPVFLYHGMLSGGESWLLNERDNSLPLVLADAGYDVWIGNTRTTDFSYGHTTASRGDQEFWDWSTDDLVAHDLPIMLQLVYAGTNQTAHFVGFSQGTQVAVGGFVEGHVLPYVDRVVLLAPVVRVDTIKSAMGIAAGLFLVDQMMLLARIWEFNAHLQSGEKLLNTICGYPNAHCYDDYISTFTGANCCLNETRRGYYEEYETQSTATKNLAHFAQQYRTNSFAKYDYGWWNNLFRYHSLSPPEYDLRRIPAMPMLLVYGGTDGLADADDVQLFLKSITFSPQELFLPDYGHLDLLVGTRSNVDIYPTVLDFLAKPDA</sequence>
<dbReference type="Gene3D" id="3.40.50.1820">
    <property type="entry name" value="alpha/beta hydrolase"/>
    <property type="match status" value="1"/>
</dbReference>
<evidence type="ECO:0000259" key="10">
    <source>
        <dbReference type="Pfam" id="PF04083"/>
    </source>
</evidence>
<dbReference type="GO" id="GO:0016042">
    <property type="term" value="P:lipid catabolic process"/>
    <property type="evidence" value="ECO:0007669"/>
    <property type="project" value="UniProtKB-KW"/>
</dbReference>
<dbReference type="EMBL" id="KZ772705">
    <property type="protein sequence ID" value="PTQ41666.1"/>
    <property type="molecule type" value="Genomic_DNA"/>
</dbReference>
<evidence type="ECO:0000256" key="8">
    <source>
        <dbReference type="PIRSR" id="PIRSR000862-1"/>
    </source>
</evidence>
<accession>A0A2R6X6E7</accession>
<evidence type="ECO:0000256" key="3">
    <source>
        <dbReference type="ARBA" id="ARBA00022801"/>
    </source>
</evidence>
<feature type="domain" description="Partial AB-hydrolase lipase" evidence="10">
    <location>
        <begin position="44"/>
        <end position="96"/>
    </location>
</feature>
<keyword evidence="4 7" id="KW-0442">Lipid degradation</keyword>
<dbReference type="PANTHER" id="PTHR11005">
    <property type="entry name" value="LYSOSOMAL ACID LIPASE-RELATED"/>
    <property type="match status" value="1"/>
</dbReference>
<dbReference type="InterPro" id="IPR025483">
    <property type="entry name" value="Lipase_euk"/>
</dbReference>
<keyword evidence="6" id="KW-0325">Glycoprotein</keyword>
<organism evidence="11 12">
    <name type="scientific">Marchantia polymorpha</name>
    <name type="common">Common liverwort</name>
    <name type="synonym">Marchantia aquatica</name>
    <dbReference type="NCBI Taxonomy" id="3197"/>
    <lineage>
        <taxon>Eukaryota</taxon>
        <taxon>Viridiplantae</taxon>
        <taxon>Streptophyta</taxon>
        <taxon>Embryophyta</taxon>
        <taxon>Marchantiophyta</taxon>
        <taxon>Marchantiopsida</taxon>
        <taxon>Marchantiidae</taxon>
        <taxon>Marchantiales</taxon>
        <taxon>Marchantiaceae</taxon>
        <taxon>Marchantia</taxon>
    </lineage>
</organism>
<dbReference type="SUPFAM" id="SSF53474">
    <property type="entry name" value="alpha/beta-Hydrolases"/>
    <property type="match status" value="1"/>
</dbReference>
<evidence type="ECO:0000256" key="7">
    <source>
        <dbReference type="PIRNR" id="PIRNR000862"/>
    </source>
</evidence>
<keyword evidence="2 9" id="KW-0732">Signal</keyword>
<dbReference type="PIRSF" id="PIRSF000862">
    <property type="entry name" value="Steryl_ester_lip"/>
    <property type="match status" value="1"/>
</dbReference>